<dbReference type="Gramene" id="C.cajan_44219.t">
    <property type="protein sequence ID" value="C.cajan_44219.t.cds1"/>
    <property type="gene ID" value="C.cajan_44219"/>
</dbReference>
<dbReference type="Pfam" id="PF07734">
    <property type="entry name" value="FBA_1"/>
    <property type="match status" value="1"/>
</dbReference>
<dbReference type="PANTHER" id="PTHR31672">
    <property type="entry name" value="BNACNNG10540D PROTEIN"/>
    <property type="match status" value="1"/>
</dbReference>
<dbReference type="NCBIfam" id="TIGR01640">
    <property type="entry name" value="F_box_assoc_1"/>
    <property type="match status" value="1"/>
</dbReference>
<dbReference type="EMBL" id="KQ484596">
    <property type="protein sequence ID" value="KYP34435.1"/>
    <property type="molecule type" value="Genomic_DNA"/>
</dbReference>
<evidence type="ECO:0000259" key="1">
    <source>
        <dbReference type="Pfam" id="PF07734"/>
    </source>
</evidence>
<dbReference type="InterPro" id="IPR017451">
    <property type="entry name" value="F-box-assoc_interact_dom"/>
</dbReference>
<accession>A0A151QW50</accession>
<dbReference type="Proteomes" id="UP000075243">
    <property type="component" value="Unassembled WGS sequence"/>
</dbReference>
<evidence type="ECO:0000313" key="2">
    <source>
        <dbReference type="EMBL" id="KYP34435.1"/>
    </source>
</evidence>
<keyword evidence="3" id="KW-1185">Reference proteome</keyword>
<evidence type="ECO:0000313" key="3">
    <source>
        <dbReference type="Proteomes" id="UP000075243"/>
    </source>
</evidence>
<dbReference type="InterPro" id="IPR050796">
    <property type="entry name" value="SCF_F-box_component"/>
</dbReference>
<protein>
    <submittedName>
        <fullName evidence="2">F-box/kelch-repeat protein At3g06240 family</fullName>
    </submittedName>
</protein>
<gene>
    <name evidence="2" type="ORF">KK1_044603</name>
</gene>
<dbReference type="PANTHER" id="PTHR31672:SF13">
    <property type="entry name" value="F-BOX PROTEIN CPR30-LIKE"/>
    <property type="match status" value="1"/>
</dbReference>
<proteinExistence type="predicted"/>
<sequence>MYLQNWSSKDDDGSPILLWQQVPEGLPNLLLISGERFEKKVKFDWPPPCLEEDVEFITILDYCDNGTIGLIRSKGSYGDENVVLWNPITKEFRVIPSRLSQVQGTSFSFMVHTPGFWYDNVNDDYKLLQHAACFLDDLKETKYFWQIYSLKSNSWKKLDLDTICASKICKPMGPMVNLNGSLHWWGTKHHDIATKEDLLISFDKSNEMFHITPIDCPTNSYYVNRYLAVFNGSIAVISNYFKTNILDISILGEIAVKESWTKLLTITPLPCFELPIFVGNKGIIFFIKEDGELGCFDFRTQLSKEIGIRGVNYNSKILIYSESFVPFEGIKY</sequence>
<reference evidence="2" key="1">
    <citation type="journal article" date="2012" name="Nat. Biotechnol.">
        <title>Draft genome sequence of pigeonpea (Cajanus cajan), an orphan legume crop of resource-poor farmers.</title>
        <authorList>
            <person name="Varshney R.K."/>
            <person name="Chen W."/>
            <person name="Li Y."/>
            <person name="Bharti A.K."/>
            <person name="Saxena R.K."/>
            <person name="Schlueter J.A."/>
            <person name="Donoghue M.T."/>
            <person name="Azam S."/>
            <person name="Fan G."/>
            <person name="Whaley A.M."/>
            <person name="Farmer A.D."/>
            <person name="Sheridan J."/>
            <person name="Iwata A."/>
            <person name="Tuteja R."/>
            <person name="Penmetsa R.V."/>
            <person name="Wu W."/>
            <person name="Upadhyaya H.D."/>
            <person name="Yang S.P."/>
            <person name="Shah T."/>
            <person name="Saxena K.B."/>
            <person name="Michael T."/>
            <person name="McCombie W.R."/>
            <person name="Yang B."/>
            <person name="Zhang G."/>
            <person name="Yang H."/>
            <person name="Wang J."/>
            <person name="Spillane C."/>
            <person name="Cook D.R."/>
            <person name="May G.D."/>
            <person name="Xu X."/>
            <person name="Jackson S.A."/>
        </authorList>
    </citation>
    <scope>NUCLEOTIDE SEQUENCE [LARGE SCALE GENOMIC DNA]</scope>
</reference>
<organism evidence="2 3">
    <name type="scientific">Cajanus cajan</name>
    <name type="common">Pigeon pea</name>
    <name type="synonym">Cajanus indicus</name>
    <dbReference type="NCBI Taxonomy" id="3821"/>
    <lineage>
        <taxon>Eukaryota</taxon>
        <taxon>Viridiplantae</taxon>
        <taxon>Streptophyta</taxon>
        <taxon>Embryophyta</taxon>
        <taxon>Tracheophyta</taxon>
        <taxon>Spermatophyta</taxon>
        <taxon>Magnoliopsida</taxon>
        <taxon>eudicotyledons</taxon>
        <taxon>Gunneridae</taxon>
        <taxon>Pentapetalae</taxon>
        <taxon>rosids</taxon>
        <taxon>fabids</taxon>
        <taxon>Fabales</taxon>
        <taxon>Fabaceae</taxon>
        <taxon>Papilionoideae</taxon>
        <taxon>50 kb inversion clade</taxon>
        <taxon>NPAAA clade</taxon>
        <taxon>indigoferoid/millettioid clade</taxon>
        <taxon>Phaseoleae</taxon>
        <taxon>Cajanus</taxon>
    </lineage>
</organism>
<feature type="domain" description="F-box associated beta-propeller type 1" evidence="1">
    <location>
        <begin position="75"/>
        <end position="300"/>
    </location>
</feature>
<dbReference type="AlphaFoldDB" id="A0A151QW50"/>
<dbReference type="InterPro" id="IPR006527">
    <property type="entry name" value="F-box-assoc_dom_typ1"/>
</dbReference>
<name>A0A151QW50_CAJCA</name>